<dbReference type="InterPro" id="IPR001888">
    <property type="entry name" value="Transposase_1"/>
</dbReference>
<dbReference type="InterPro" id="IPR052709">
    <property type="entry name" value="Transposase-MT_Hybrid"/>
</dbReference>
<keyword evidence="3" id="KW-1185">Reference proteome</keyword>
<sequence length="355" mass="41906">MSELELEQRTYIKFLVKLGKSGSEIRNMLVQVYGDNAMKKTAVYKWIKRFSEGRERVTDEERSGRPVTSRTDENIAEIRRIVRQNRELTLRSIADQVNIDRETVRKILIENLGMRKVCVKMVPKELTNEQKQRRVEVCQDLLERQDDILGRVITGDKTWVYQYDPETKRQSAQWKSVNSPRPKHFGQSKSRVKMMLLTFFDIKGIIHYEFVPAGQTVNQVYYLEVLKRLHEKVREKRPELFANNSWLLHHNNAPAHMALSVREFLASKQITVLEHPPYSPDLAPSDFFLYPKIKEILKGRHFEDIQDIKGNTTTALMAIPEKEFQNCFERWTRRWRQCVASQGEYFEGDRSDIQQ</sequence>
<evidence type="ECO:0000313" key="1">
    <source>
        <dbReference type="EMBL" id="KAF6364741.1"/>
    </source>
</evidence>
<dbReference type="Pfam" id="PF13565">
    <property type="entry name" value="HTH_32"/>
    <property type="match status" value="1"/>
</dbReference>
<dbReference type="Gene3D" id="3.30.420.10">
    <property type="entry name" value="Ribonuclease H-like superfamily/Ribonuclease H"/>
    <property type="match status" value="1"/>
</dbReference>
<gene>
    <name evidence="1" type="ORF">mRhiFer1_009865</name>
</gene>
<reference evidence="2 3" key="2">
    <citation type="journal article" date="2018" name="Annu Rev Anim Biosci">
        <title>Bat Biology, Genomes, and the Bat1K Project: To Generate Chromosome-Level Genomes for All Living Bat Species.</title>
        <authorList>
            <person name="Teeling E.C."/>
            <person name="Vernes S.C."/>
            <person name="Davalos L.M."/>
            <person name="Ray D.A."/>
            <person name="Gilbert M.T.P."/>
            <person name="Myers E."/>
        </authorList>
    </citation>
    <scope>NUCLEOTIDE SEQUENCE</scope>
</reference>
<dbReference type="Gene3D" id="1.10.10.1450">
    <property type="match status" value="1"/>
</dbReference>
<dbReference type="Ensembl" id="ENSRFET00010001382.1">
    <property type="protein sequence ID" value="ENSRFEP00010001247.1"/>
    <property type="gene ID" value="ENSRFEG00010000949.1"/>
</dbReference>
<dbReference type="Proteomes" id="UP000472240">
    <property type="component" value="Chromosome 3"/>
</dbReference>
<dbReference type="Proteomes" id="UP000585614">
    <property type="component" value="Unassembled WGS sequence"/>
</dbReference>
<organism evidence="2 3">
    <name type="scientific">Rhinolophus ferrumequinum</name>
    <name type="common">Greater horseshoe bat</name>
    <dbReference type="NCBI Taxonomy" id="59479"/>
    <lineage>
        <taxon>Eukaryota</taxon>
        <taxon>Metazoa</taxon>
        <taxon>Chordata</taxon>
        <taxon>Craniata</taxon>
        <taxon>Vertebrata</taxon>
        <taxon>Euteleostomi</taxon>
        <taxon>Mammalia</taxon>
        <taxon>Eutheria</taxon>
        <taxon>Laurasiatheria</taxon>
        <taxon>Chiroptera</taxon>
        <taxon>Yinpterochiroptera</taxon>
        <taxon>Rhinolophoidea</taxon>
        <taxon>Rhinolophidae</taxon>
        <taxon>Rhinolophinae</taxon>
        <taxon>Rhinolophus</taxon>
    </lineage>
</organism>
<evidence type="ECO:0008006" key="5">
    <source>
        <dbReference type="Google" id="ProtNLM"/>
    </source>
</evidence>
<dbReference type="InterPro" id="IPR036397">
    <property type="entry name" value="RNaseH_sf"/>
</dbReference>
<dbReference type="PANTHER" id="PTHR46060:SF1">
    <property type="entry name" value="MARINER MOS1 TRANSPOSASE-LIKE PROTEIN"/>
    <property type="match status" value="1"/>
</dbReference>
<dbReference type="AlphaFoldDB" id="A0A671DKC1"/>
<dbReference type="Pfam" id="PF01359">
    <property type="entry name" value="Transposase_1"/>
    <property type="match status" value="1"/>
</dbReference>
<reference evidence="2" key="5">
    <citation type="submission" date="2025-05" db="UniProtKB">
        <authorList>
            <consortium name="Ensembl"/>
        </authorList>
    </citation>
    <scope>IDENTIFICATION</scope>
</reference>
<dbReference type="EMBL" id="JACAGC010000005">
    <property type="protein sequence ID" value="KAF6364741.1"/>
    <property type="molecule type" value="Genomic_DNA"/>
</dbReference>
<protein>
    <recommendedName>
        <fullName evidence="5">Mos1 transposase HTH domain-containing protein</fullName>
    </recommendedName>
</protein>
<dbReference type="GO" id="GO:0003676">
    <property type="term" value="F:nucleic acid binding"/>
    <property type="evidence" value="ECO:0007669"/>
    <property type="project" value="InterPro"/>
</dbReference>
<evidence type="ECO:0000313" key="2">
    <source>
        <dbReference type="Ensembl" id="ENSRFEP00010001247.1"/>
    </source>
</evidence>
<evidence type="ECO:0000313" key="3">
    <source>
        <dbReference type="Proteomes" id="UP000472240"/>
    </source>
</evidence>
<dbReference type="SMR" id="A0A671DKC1"/>
<reference evidence="2 3" key="1">
    <citation type="journal article" date="2015" name="Annu Rev Anim Biosci">
        <title>The Genome 10K Project: a way forward.</title>
        <authorList>
            <person name="Koepfli K.P."/>
            <person name="Paten B."/>
            <person name="O'Brien S.J."/>
            <person name="Koepfli K.P."/>
            <person name="Paten B."/>
            <person name="Antunes A."/>
            <person name="Belov K."/>
            <person name="Bustamante C."/>
            <person name="Castoe T.A."/>
            <person name="Clawson H."/>
            <person name="Crawford A.J."/>
            <person name="Diekhans M."/>
            <person name="Distel D."/>
            <person name="Durbin R."/>
            <person name="Earl D."/>
            <person name="Fujita M.K."/>
            <person name="Gamble T."/>
            <person name="Georges A."/>
            <person name="Gemmell N."/>
            <person name="Gilbert M.T."/>
            <person name="Graves J.M."/>
            <person name="Green R.E."/>
            <person name="Hickey G."/>
            <person name="Jarvis E.D."/>
            <person name="Johnson W."/>
            <person name="Komissarov A."/>
            <person name="Korf I."/>
            <person name="Kuhn R."/>
            <person name="Larkin D.M."/>
            <person name="Lewin H."/>
            <person name="Lopez J.V."/>
            <person name="Ma J."/>
            <person name="Marques-Bonet T."/>
            <person name="Miller W."/>
            <person name="Murphy R."/>
            <person name="Pevzner P."/>
            <person name="Shapiro B."/>
            <person name="Steiner C."/>
            <person name="Tamazian G."/>
            <person name="Venkatesh B."/>
            <person name="Wang J."/>
            <person name="Wayne R."/>
            <person name="Wiley E."/>
            <person name="Yang H."/>
            <person name="Zhang G."/>
            <person name="Haussler D."/>
            <person name="Ryder O."/>
            <person name="O'Brien S.J."/>
        </authorList>
    </citation>
    <scope>NUCLEOTIDE SEQUENCE</scope>
</reference>
<proteinExistence type="predicted"/>
<accession>A0A671DKC1</accession>
<name>A0A671DKC1_RHIFE</name>
<dbReference type="GeneTree" id="ENSGT00940000164451"/>
<evidence type="ECO:0000313" key="4">
    <source>
        <dbReference type="Proteomes" id="UP000585614"/>
    </source>
</evidence>
<dbReference type="PANTHER" id="PTHR46060">
    <property type="entry name" value="MARINER MOS1 TRANSPOSASE-LIKE PROTEIN"/>
    <property type="match status" value="1"/>
</dbReference>
<dbReference type="OMA" id="IHGVVHR"/>
<reference evidence="2 3" key="3">
    <citation type="submission" date="2018-12" db="EMBL/GenBank/DDBJ databases">
        <title>G10K-VGP greater horseshoe bat female genome, primary haplotype.</title>
        <authorList>
            <person name="Teeling E."/>
            <person name="Myers G."/>
            <person name="Vernes S."/>
            <person name="Pippel M."/>
            <person name="Winkler S."/>
            <person name="Fedrigo O."/>
            <person name="Rhie A."/>
            <person name="Koren S."/>
            <person name="Phillippy A."/>
            <person name="Lewin H."/>
            <person name="Damas J."/>
            <person name="Howe K."/>
            <person name="Mountcastle J."/>
            <person name="Jarvis E.D."/>
        </authorList>
    </citation>
    <scope>NUCLEOTIDE SEQUENCE [LARGE SCALE GENOMIC DNA]</scope>
</reference>
<reference evidence="1 4" key="4">
    <citation type="journal article" date="2020" name="Nature">
        <title>Six reference-quality genomes reveal evolution of bat adaptations.</title>
        <authorList>
            <person name="Jebb D."/>
            <person name="Huang Z."/>
            <person name="Pippel M."/>
            <person name="Hughes G.M."/>
            <person name="Lavrichenko K."/>
            <person name="Devanna P."/>
            <person name="Winkler S."/>
            <person name="Jermiin L.S."/>
            <person name="Skirmuntt E.C."/>
            <person name="Katzourakis A."/>
            <person name="Burkitt-Gray L."/>
            <person name="Ray D.A."/>
            <person name="Sullivan K.A.M."/>
            <person name="Roscito J.G."/>
            <person name="Kirilenko B.M."/>
            <person name="Davalos L.M."/>
            <person name="Corthals A.P."/>
            <person name="Power M.L."/>
            <person name="Jones G."/>
            <person name="Ransome R.D."/>
            <person name="Dechmann D.K.N."/>
            <person name="Locatelli A.G."/>
            <person name="Puechmaille S.J."/>
            <person name="Fedrigo O."/>
            <person name="Jarvis E.D."/>
            <person name="Hiller M."/>
            <person name="Vernes S.C."/>
            <person name="Myers E.W."/>
            <person name="Teeling E.C."/>
        </authorList>
    </citation>
    <scope>NUCLEOTIDE SEQUENCE [LARGE SCALE GENOMIC DNA]</scope>
    <source>
        <strain evidence="1">MRhiFer1</strain>
        <tissue evidence="1">Lung</tissue>
    </source>
</reference>